<evidence type="ECO:0000313" key="3">
    <source>
        <dbReference type="Proteomes" id="UP000092987"/>
    </source>
</evidence>
<feature type="transmembrane region" description="Helical" evidence="1">
    <location>
        <begin position="20"/>
        <end position="37"/>
    </location>
</feature>
<dbReference type="EMBL" id="LLKQ01000001">
    <property type="protein sequence ID" value="OCL96271.1"/>
    <property type="molecule type" value="Genomic_DNA"/>
</dbReference>
<sequence length="549" mass="66460">MSFDLKDLYNLRNYIFTIRFFPLFISFLLSMTVFSFYGFFNKYFFYSIILILSSLLFSIIWVRFGLKLQFAQNLHKEFKFKEEYILYNQLLSETLLESEKVELKLYQSQLFFRVGNYKRFLKNIDELSEEIIKYPKNEIFYRLLKSFYYEIKNDFINSKNELIFITENSNKDNLKIQAYNNIASLEELENKSSKEAQIFYEKAFNILKGKALPHFYPITIHNLIICYSKNKNKEKAKKILEDYYNLIDKKSSKQLLEYANVLTHLARQIHDNKLLEESYLIANEQLPYLLKEEEKLVLEITQLRMRCNDDKDFDKHFISTFDKIKLNKDKFLLIEKLNIITELNHVIKQKIETCHNVKKWSDYLFWCIDWEISLEENIQNKLMEIEYPLCSEKVFWLNQLVRIKKALLVKNGNLYHTFKINDFNEMINIIEEIIEISEKAENEPEYINAIIHLIDEIYSFYDQTKIIQIFTDYNKKIINYLNSADNLLEKYYKNPHYAHFLISISFFSLVIKKDKILAKKWIEKFDNLNISLNHYAIYLRNWYSFVRIN</sequence>
<comment type="caution">
    <text evidence="2">The sequence shown here is derived from an EMBL/GenBank/DDBJ whole genome shotgun (WGS) entry which is preliminary data.</text>
</comment>
<feature type="transmembrane region" description="Helical" evidence="1">
    <location>
        <begin position="43"/>
        <end position="66"/>
    </location>
</feature>
<keyword evidence="1" id="KW-0472">Membrane</keyword>
<proteinExistence type="predicted"/>
<evidence type="ECO:0000313" key="2">
    <source>
        <dbReference type="EMBL" id="OCL96271.1"/>
    </source>
</evidence>
<dbReference type="Proteomes" id="UP000092987">
    <property type="component" value="Unassembled WGS sequence"/>
</dbReference>
<accession>A0A1C7WR70</accession>
<keyword evidence="3" id="KW-1185">Reference proteome</keyword>
<name>A0A1C7WR70_9BACT</name>
<keyword evidence="1" id="KW-1133">Transmembrane helix</keyword>
<reference evidence="2 3" key="1">
    <citation type="submission" date="2015-10" db="EMBL/GenBank/DDBJ databases">
        <authorList>
            <person name="Rovetto F.F."/>
            <person name="Cocolin L.L."/>
            <person name="Illeghems K.K."/>
            <person name="Van Nieuwerbuegh F.F."/>
            <person name="Houf K.K."/>
        </authorList>
    </citation>
    <scope>NUCLEOTIDE SEQUENCE [LARGE SCALE GENOMIC DNA]</scope>
    <source>
        <strain evidence="2 3">LMG 24486</strain>
    </source>
</reference>
<keyword evidence="1" id="KW-0812">Transmembrane</keyword>
<evidence type="ECO:0000256" key="1">
    <source>
        <dbReference type="SAM" id="Phobius"/>
    </source>
</evidence>
<organism evidence="2 3">
    <name type="scientific">Aliarcobacter thereius LMG 24486</name>
    <dbReference type="NCBI Taxonomy" id="1032240"/>
    <lineage>
        <taxon>Bacteria</taxon>
        <taxon>Pseudomonadati</taxon>
        <taxon>Campylobacterota</taxon>
        <taxon>Epsilonproteobacteria</taxon>
        <taxon>Campylobacterales</taxon>
        <taxon>Arcobacteraceae</taxon>
        <taxon>Aliarcobacter</taxon>
    </lineage>
</organism>
<protein>
    <submittedName>
        <fullName evidence="2">Uncharacterized protein</fullName>
    </submittedName>
</protein>
<gene>
    <name evidence="2" type="ORF">AA347_01762</name>
</gene>